<dbReference type="InterPro" id="IPR008971">
    <property type="entry name" value="HSP40/DnaJ_pept-bd"/>
</dbReference>
<evidence type="ECO:0000313" key="4">
    <source>
        <dbReference type="EMBL" id="QPJ63262.1"/>
    </source>
</evidence>
<sequence>MNSNRAVKLPDCYRILNVSPDAAWNEVRRAYHALALKFHPDRNLGDPVSEERFKEVSSAFNTLRQYYAARGMETAPENFNEPYTFRRKHQTSNPKQEENPDILGRPLVSRAWKKLQRLERSWFQLDVELKVVVSPQVALNGGYIKVKRSWETLDIRVPQRTRDGTLLRLAGKGDPGVMHRERGDLIVRIEIAAGERPGKKPDDFPVVVWLDKRDLRQRKVFSLSTHEGQILYSLPVTTRHGQEIVLLGKPDPVTGIRTRFLVEVRLV</sequence>
<dbReference type="InterPro" id="IPR051938">
    <property type="entry name" value="Apopto_cytoskel_mod"/>
</dbReference>
<dbReference type="KEGG" id="nli:G3M70_15825"/>
<dbReference type="Proteomes" id="UP000594688">
    <property type="component" value="Chromosome"/>
</dbReference>
<name>A0A7T0BZ98_9BACT</name>
<dbReference type="GO" id="GO:0051082">
    <property type="term" value="F:unfolded protein binding"/>
    <property type="evidence" value="ECO:0007669"/>
    <property type="project" value="InterPro"/>
</dbReference>
<dbReference type="InterPro" id="IPR001623">
    <property type="entry name" value="DnaJ_domain"/>
</dbReference>
<evidence type="ECO:0000259" key="3">
    <source>
        <dbReference type="PROSITE" id="PS50076"/>
    </source>
</evidence>
<dbReference type="PANTHER" id="PTHR44145">
    <property type="entry name" value="DNAJ HOMOLOG SUBFAMILY A MEMBER 3, MITOCHONDRIAL"/>
    <property type="match status" value="1"/>
</dbReference>
<dbReference type="CDD" id="cd06257">
    <property type="entry name" value="DnaJ"/>
    <property type="match status" value="1"/>
</dbReference>
<dbReference type="SMART" id="SM00271">
    <property type="entry name" value="DnaJ"/>
    <property type="match status" value="1"/>
</dbReference>
<protein>
    <submittedName>
        <fullName evidence="4">DnaJ domain-containing protein</fullName>
    </submittedName>
</protein>
<dbReference type="Gene3D" id="1.10.287.110">
    <property type="entry name" value="DnaJ domain"/>
    <property type="match status" value="1"/>
</dbReference>
<dbReference type="Pfam" id="PF00226">
    <property type="entry name" value="DnaJ"/>
    <property type="match status" value="1"/>
</dbReference>
<dbReference type="SUPFAM" id="SSF49493">
    <property type="entry name" value="HSP40/DnaJ peptide-binding domain"/>
    <property type="match status" value="1"/>
</dbReference>
<accession>A0A7T0BZ98</accession>
<dbReference type="SUPFAM" id="SSF46565">
    <property type="entry name" value="Chaperone J-domain"/>
    <property type="match status" value="1"/>
</dbReference>
<dbReference type="InterPro" id="IPR036869">
    <property type="entry name" value="J_dom_sf"/>
</dbReference>
<dbReference type="PANTHER" id="PTHR44145:SF3">
    <property type="entry name" value="DNAJ HOMOLOG SUBFAMILY A MEMBER 3, MITOCHONDRIAL"/>
    <property type="match status" value="1"/>
</dbReference>
<organism evidence="4 5">
    <name type="scientific">Candidatus Nitronauta litoralis</name>
    <dbReference type="NCBI Taxonomy" id="2705533"/>
    <lineage>
        <taxon>Bacteria</taxon>
        <taxon>Pseudomonadati</taxon>
        <taxon>Nitrospinota/Tectimicrobiota group</taxon>
        <taxon>Nitrospinota</taxon>
        <taxon>Nitrospinia</taxon>
        <taxon>Nitrospinales</taxon>
        <taxon>Nitrospinaceae</taxon>
        <taxon>Candidatus Nitronauta</taxon>
    </lineage>
</organism>
<dbReference type="AlphaFoldDB" id="A0A7T0BZ98"/>
<gene>
    <name evidence="4" type="ORF">G3M70_15825</name>
</gene>
<dbReference type="GO" id="GO:0006457">
    <property type="term" value="P:protein folding"/>
    <property type="evidence" value="ECO:0007669"/>
    <property type="project" value="InterPro"/>
</dbReference>
<feature type="domain" description="J" evidence="3">
    <location>
        <begin position="11"/>
        <end position="68"/>
    </location>
</feature>
<dbReference type="PRINTS" id="PR00625">
    <property type="entry name" value="JDOMAIN"/>
</dbReference>
<evidence type="ECO:0000313" key="5">
    <source>
        <dbReference type="Proteomes" id="UP000594688"/>
    </source>
</evidence>
<proteinExistence type="predicted"/>
<keyword evidence="1" id="KW-0143">Chaperone</keyword>
<dbReference type="Gene3D" id="2.60.260.20">
    <property type="entry name" value="Urease metallochaperone UreE, N-terminal domain"/>
    <property type="match status" value="1"/>
</dbReference>
<dbReference type="EMBL" id="CP048685">
    <property type="protein sequence ID" value="QPJ63262.1"/>
    <property type="molecule type" value="Genomic_DNA"/>
</dbReference>
<reference evidence="4 5" key="1">
    <citation type="submission" date="2020-02" db="EMBL/GenBank/DDBJ databases">
        <title>Genomic and physiological characterization of two novel Nitrospinaceae genera.</title>
        <authorList>
            <person name="Mueller A.J."/>
            <person name="Jung M.-Y."/>
            <person name="Strachan C.R."/>
            <person name="Herbold C.W."/>
            <person name="Kirkegaard R.H."/>
            <person name="Daims H."/>
        </authorList>
    </citation>
    <scope>NUCLEOTIDE SEQUENCE [LARGE SCALE GENOMIC DNA]</scope>
    <source>
        <strain evidence="4">EB</strain>
    </source>
</reference>
<evidence type="ECO:0000256" key="1">
    <source>
        <dbReference type="ARBA" id="ARBA00023186"/>
    </source>
</evidence>
<dbReference type="Pfam" id="PF01556">
    <property type="entry name" value="DnaJ_C"/>
    <property type="match status" value="1"/>
</dbReference>
<feature type="region of interest" description="Disordered" evidence="2">
    <location>
        <begin position="81"/>
        <end position="102"/>
    </location>
</feature>
<dbReference type="InterPro" id="IPR002939">
    <property type="entry name" value="DnaJ_C"/>
</dbReference>
<evidence type="ECO:0000256" key="2">
    <source>
        <dbReference type="SAM" id="MobiDB-lite"/>
    </source>
</evidence>
<dbReference type="PROSITE" id="PS50076">
    <property type="entry name" value="DNAJ_2"/>
    <property type="match status" value="1"/>
</dbReference>